<protein>
    <submittedName>
        <fullName evidence="2">Uncharacterized protein</fullName>
    </submittedName>
</protein>
<keyword evidence="1" id="KW-0802">TPR repeat</keyword>
<dbReference type="PROSITE" id="PS50005">
    <property type="entry name" value="TPR"/>
    <property type="match status" value="1"/>
</dbReference>
<dbReference type="Pfam" id="PF14559">
    <property type="entry name" value="TPR_19"/>
    <property type="match status" value="1"/>
</dbReference>
<sequence length="331" mass="38699">MNDDFSNYKVIPFPNLPLRLLDKGSNLLIEGRIKEAIPYLEKAEQLEPENPDILYTLIGAYLEQGNFTKAKMLLEEMVHTGVGDYFETVEIYMTVLFQLHEYKKITTMLTMLLDEDQVPLEKIDQYKELLELSRNLANGIDELPTSDVHINLFEDDLKTTIQNLENLDKNGIARHLPEIKEYLESETGNPFLKTILLNVLRENHYEEKVVVKKFNQTVQLNIQTYADVQDAPFPRKVKEKLEVLLVHENPSLLTYAVTLTERFFFMIYPLEMNFSSLDIWVNAILFVVEDYFDQHTDNISNLSEMEMNKEELAKAIDFITEVEQQFWITTQ</sequence>
<feature type="repeat" description="TPR" evidence="1">
    <location>
        <begin position="17"/>
        <end position="50"/>
    </location>
</feature>
<accession>A0A090KU34</accession>
<proteinExistence type="predicted"/>
<keyword evidence="3" id="KW-1185">Reference proteome</keyword>
<dbReference type="Gene3D" id="1.25.40.10">
    <property type="entry name" value="Tetratricopeptide repeat domain"/>
    <property type="match status" value="1"/>
</dbReference>
<dbReference type="Proteomes" id="UP000040576">
    <property type="component" value="Unassembled WGS sequence"/>
</dbReference>
<name>A0A090KU34_9BACI</name>
<reference evidence="2 3" key="1">
    <citation type="submission" date="2014-07" db="EMBL/GenBank/DDBJ databases">
        <authorList>
            <person name="Wibberg Daniel"/>
        </authorList>
    </citation>
    <scope>NUCLEOTIDE SEQUENCE [LARGE SCALE GENOMIC DNA]</scope>
</reference>
<dbReference type="RefSeq" id="WP_081912357.1">
    <property type="nucleotide sequence ID" value="NZ_CCRF01000066.1"/>
</dbReference>
<dbReference type="InterPro" id="IPR019734">
    <property type="entry name" value="TPR_rpt"/>
</dbReference>
<dbReference type="SUPFAM" id="SSF48452">
    <property type="entry name" value="TPR-like"/>
    <property type="match status" value="1"/>
</dbReference>
<organism evidence="2 3">
    <name type="scientific">Caldibacillus thermoamylovorans</name>
    <dbReference type="NCBI Taxonomy" id="35841"/>
    <lineage>
        <taxon>Bacteria</taxon>
        <taxon>Bacillati</taxon>
        <taxon>Bacillota</taxon>
        <taxon>Bacilli</taxon>
        <taxon>Bacillales</taxon>
        <taxon>Bacillaceae</taxon>
        <taxon>Caldibacillus</taxon>
    </lineage>
</organism>
<dbReference type="AlphaFoldDB" id="A0A090KU34"/>
<evidence type="ECO:0000313" key="2">
    <source>
        <dbReference type="EMBL" id="CEE02224.1"/>
    </source>
</evidence>
<gene>
    <name evidence="2" type="ORF">BT1A1_2404</name>
</gene>
<dbReference type="EMBL" id="CCRF01000066">
    <property type="protein sequence ID" value="CEE02224.1"/>
    <property type="molecule type" value="Genomic_DNA"/>
</dbReference>
<dbReference type="InterPro" id="IPR011990">
    <property type="entry name" value="TPR-like_helical_dom_sf"/>
</dbReference>
<evidence type="ECO:0000256" key="1">
    <source>
        <dbReference type="PROSITE-ProRule" id="PRU00339"/>
    </source>
</evidence>
<evidence type="ECO:0000313" key="3">
    <source>
        <dbReference type="Proteomes" id="UP000040576"/>
    </source>
</evidence>